<protein>
    <submittedName>
        <fullName evidence="3">Uncharacterized protein</fullName>
    </submittedName>
</protein>
<evidence type="ECO:0000313" key="3">
    <source>
        <dbReference type="EMBL" id="ANU07805.1"/>
    </source>
</evidence>
<dbReference type="KEGG" id="anh:A6F65_01502"/>
<dbReference type="EMBL" id="CP016545">
    <property type="protein sequence ID" value="ANU07805.1"/>
    <property type="molecule type" value="Genomic_DNA"/>
</dbReference>
<dbReference type="RefSeq" id="WP_067787331.1">
    <property type="nucleotide sequence ID" value="NZ_CP016545.1"/>
</dbReference>
<keyword evidence="2" id="KW-0472">Membrane</keyword>
<feature type="region of interest" description="Disordered" evidence="1">
    <location>
        <begin position="62"/>
        <end position="84"/>
    </location>
</feature>
<dbReference type="Proteomes" id="UP000092698">
    <property type="component" value="Chromosome"/>
</dbReference>
<sequence>MEWIIGIAVFVAILGLLPWMLSDTRKRQKRRDSSGSVMAVGGAITGVFEPEKAAAMQEIETRQQLELTDEDEAAKDDPGGKPGT</sequence>
<evidence type="ECO:0000313" key="4">
    <source>
        <dbReference type="Proteomes" id="UP000092698"/>
    </source>
</evidence>
<dbReference type="AlphaFoldDB" id="A0A1C7D8N7"/>
<evidence type="ECO:0000256" key="2">
    <source>
        <dbReference type="SAM" id="Phobius"/>
    </source>
</evidence>
<reference evidence="3 4" key="1">
    <citation type="submission" date="2016-07" db="EMBL/GenBank/DDBJ databases">
        <title>Complete genome sequence of Altererythrobacter namhicola JCM 16345T, containing esterase-encoding genes.</title>
        <authorList>
            <person name="Cheng H."/>
            <person name="Wu Y.-H."/>
            <person name="Jian S.-L."/>
            <person name="Huo Y.-Y."/>
            <person name="Wang C.-S."/>
            <person name="Xu X.-W."/>
        </authorList>
    </citation>
    <scope>NUCLEOTIDE SEQUENCE [LARGE SCALE GENOMIC DNA]</scope>
    <source>
        <strain evidence="3 4">JCM 16345</strain>
    </source>
</reference>
<organism evidence="3 4">
    <name type="scientific">Paraurantiacibacter namhicola</name>
    <dbReference type="NCBI Taxonomy" id="645517"/>
    <lineage>
        <taxon>Bacteria</taxon>
        <taxon>Pseudomonadati</taxon>
        <taxon>Pseudomonadota</taxon>
        <taxon>Alphaproteobacteria</taxon>
        <taxon>Sphingomonadales</taxon>
        <taxon>Erythrobacteraceae</taxon>
        <taxon>Paraurantiacibacter</taxon>
    </lineage>
</organism>
<name>A0A1C7D8N7_9SPHN</name>
<dbReference type="STRING" id="645517.A6F65_01502"/>
<keyword evidence="2" id="KW-0812">Transmembrane</keyword>
<feature type="compositionally biased region" description="Basic and acidic residues" evidence="1">
    <location>
        <begin position="75"/>
        <end position="84"/>
    </location>
</feature>
<accession>A0A1C7D8N7</accession>
<proteinExistence type="predicted"/>
<gene>
    <name evidence="3" type="ORF">A6F65_01502</name>
</gene>
<keyword evidence="4" id="KW-1185">Reference proteome</keyword>
<feature type="transmembrane region" description="Helical" evidence="2">
    <location>
        <begin position="6"/>
        <end position="22"/>
    </location>
</feature>
<keyword evidence="2" id="KW-1133">Transmembrane helix</keyword>
<evidence type="ECO:0000256" key="1">
    <source>
        <dbReference type="SAM" id="MobiDB-lite"/>
    </source>
</evidence>